<reference evidence="4" key="1">
    <citation type="submission" date="2022-06" db="EMBL/GenBank/DDBJ databases">
        <title>Gramella sediminis sp. nov., isolated from deep-sea sediment of the Indian Ocean.</title>
        <authorList>
            <person name="Yang L."/>
        </authorList>
    </citation>
    <scope>NUCLEOTIDE SEQUENCE</scope>
    <source>
        <strain evidence="4">HMD3159</strain>
    </source>
</reference>
<dbReference type="PANTHER" id="PTHR44591:SF3">
    <property type="entry name" value="RESPONSE REGULATORY DOMAIN-CONTAINING PROTEIN"/>
    <property type="match status" value="1"/>
</dbReference>
<dbReference type="InterPro" id="IPR011006">
    <property type="entry name" value="CheY-like_superfamily"/>
</dbReference>
<sequence>MQIERIFLVDDEAIINAIQTKIVNRHFSNLQISKFSSAEEVLKILPQIDYKPLIFLDLNMPIMDAIDFLKRLEMLQLKVYPVIYILTYSQNPEELEFVKNHSLVRNVLFKPLDEEKINLIKKEQQL</sequence>
<feature type="domain" description="Response regulatory" evidence="3">
    <location>
        <begin position="5"/>
        <end position="125"/>
    </location>
</feature>
<comment type="caution">
    <text evidence="4">The sequence shown here is derived from an EMBL/GenBank/DDBJ whole genome shotgun (WGS) entry which is preliminary data.</text>
</comment>
<dbReference type="InterPro" id="IPR050595">
    <property type="entry name" value="Bact_response_regulator"/>
</dbReference>
<evidence type="ECO:0000313" key="5">
    <source>
        <dbReference type="Proteomes" id="UP001155077"/>
    </source>
</evidence>
<feature type="modified residue" description="4-aspartylphosphate" evidence="2">
    <location>
        <position position="57"/>
    </location>
</feature>
<accession>A0ABT0Z250</accession>
<organism evidence="4 5">
    <name type="scientific">Gramella jeungdoensis</name>
    <dbReference type="NCBI Taxonomy" id="708091"/>
    <lineage>
        <taxon>Bacteria</taxon>
        <taxon>Pseudomonadati</taxon>
        <taxon>Bacteroidota</taxon>
        <taxon>Flavobacteriia</taxon>
        <taxon>Flavobacteriales</taxon>
        <taxon>Flavobacteriaceae</taxon>
        <taxon>Christiangramia</taxon>
    </lineage>
</organism>
<keyword evidence="1 2" id="KW-0597">Phosphoprotein</keyword>
<proteinExistence type="predicted"/>
<dbReference type="RefSeq" id="WP_252113256.1">
    <property type="nucleotide sequence ID" value="NZ_JAMSCK010000003.1"/>
</dbReference>
<dbReference type="PROSITE" id="PS50110">
    <property type="entry name" value="RESPONSE_REGULATORY"/>
    <property type="match status" value="1"/>
</dbReference>
<dbReference type="InterPro" id="IPR001789">
    <property type="entry name" value="Sig_transdc_resp-reg_receiver"/>
</dbReference>
<dbReference type="SMART" id="SM00448">
    <property type="entry name" value="REC"/>
    <property type="match status" value="1"/>
</dbReference>
<dbReference type="PANTHER" id="PTHR44591">
    <property type="entry name" value="STRESS RESPONSE REGULATOR PROTEIN 1"/>
    <property type="match status" value="1"/>
</dbReference>
<dbReference type="Pfam" id="PF00072">
    <property type="entry name" value="Response_reg"/>
    <property type="match status" value="1"/>
</dbReference>
<dbReference type="Gene3D" id="3.40.50.2300">
    <property type="match status" value="1"/>
</dbReference>
<gene>
    <name evidence="4" type="ORF">NE848_10500</name>
</gene>
<dbReference type="Proteomes" id="UP001155077">
    <property type="component" value="Unassembled WGS sequence"/>
</dbReference>
<evidence type="ECO:0000256" key="1">
    <source>
        <dbReference type="ARBA" id="ARBA00022553"/>
    </source>
</evidence>
<name>A0ABT0Z250_9FLAO</name>
<dbReference type="SUPFAM" id="SSF52172">
    <property type="entry name" value="CheY-like"/>
    <property type="match status" value="1"/>
</dbReference>
<evidence type="ECO:0000256" key="2">
    <source>
        <dbReference type="PROSITE-ProRule" id="PRU00169"/>
    </source>
</evidence>
<protein>
    <submittedName>
        <fullName evidence="4">Response regulator</fullName>
    </submittedName>
</protein>
<evidence type="ECO:0000313" key="4">
    <source>
        <dbReference type="EMBL" id="MCM8569811.1"/>
    </source>
</evidence>
<evidence type="ECO:0000259" key="3">
    <source>
        <dbReference type="PROSITE" id="PS50110"/>
    </source>
</evidence>
<dbReference type="EMBL" id="JAMSCK010000003">
    <property type="protein sequence ID" value="MCM8569811.1"/>
    <property type="molecule type" value="Genomic_DNA"/>
</dbReference>
<keyword evidence="5" id="KW-1185">Reference proteome</keyword>